<keyword evidence="2" id="KW-1185">Reference proteome</keyword>
<gene>
    <name evidence="1" type="ORF">RirG_111590</name>
</gene>
<proteinExistence type="predicted"/>
<dbReference type="AlphaFoldDB" id="A0A015KJK4"/>
<dbReference type="Proteomes" id="UP000022910">
    <property type="component" value="Unassembled WGS sequence"/>
</dbReference>
<dbReference type="HOGENOM" id="CLU_375588_0_0_1"/>
<protein>
    <recommendedName>
        <fullName evidence="3">F-box domain-containing protein</fullName>
    </recommendedName>
</protein>
<accession>A0A015KJK4</accession>
<evidence type="ECO:0008006" key="3">
    <source>
        <dbReference type="Google" id="ProtNLM"/>
    </source>
</evidence>
<sequence>MTYMKSSLGDLPEIINEILQYLHDDYSTLYSCILVNRIWCRLSIPLLWRDPFSISKYKKHLNYHFIDFYLYYLSEADKNIFKEVFEINRIDFISSPLFNYPHFIKSLSTYKLDLIVSDWIDLFTEQTPKLNRKKGNSLYCNLPPLQNTRRTTPRPRLCERSVILPSWISNEFPPLPSSIKNSSGNIRQDFQNRILPIPRRGTYPVLTYSLPTNFKYLKREIVTPSEKIRLNEPPPLNFLPIPTLQPRSRSRRISRHQPNIHRQLTRLVKAQDAKLEKSNRLKRFVCCALIKLFISNSATLNTFEIILHRKNDKHGFDFMYDVYEMIKNNSKFISEVENFTFHYSLPPYQRQSFTITESKRMSILPLITFLPSLCNLIKNLKIQVIPNFSFEASKNLSKFIGSQKQLSKLTFTFNKEVFQDSLSNLKSVAHTLTCLIFDSCHFTNIQSFQGLEYLENLESLQFFHCYPVLKLEIVQHLSEIKNLRIKTLAIVNNNNYITRGNLYIDILQYQLLLHKIGSHLENLILSIDFDIKKDIFQSILHYCEKIKFIHFTKLNHDNIPDLNDLILNFSNTLKYLTLDIDCIRITTPYMEDDDSNVIQNMKKTSTLLLQQLGQLLPPTLEYIDLFLIIDPINLEIFLNNIKHIKNLKKLLLRNSREFYLDENLKLLKDFIIEMFSIKYFSYRIGKGADTLEWDLGGNNSKEKEKSKEFESFVKVRKYSEVMVRMTEPFYNDFTANYAL</sequence>
<evidence type="ECO:0000313" key="2">
    <source>
        <dbReference type="Proteomes" id="UP000022910"/>
    </source>
</evidence>
<reference evidence="1 2" key="1">
    <citation type="submission" date="2014-02" db="EMBL/GenBank/DDBJ databases">
        <title>Single nucleus genome sequencing reveals high similarity among nuclei of an endomycorrhizal fungus.</title>
        <authorList>
            <person name="Lin K."/>
            <person name="Geurts R."/>
            <person name="Zhang Z."/>
            <person name="Limpens E."/>
            <person name="Saunders D.G."/>
            <person name="Mu D."/>
            <person name="Pang E."/>
            <person name="Cao H."/>
            <person name="Cha H."/>
            <person name="Lin T."/>
            <person name="Zhou Q."/>
            <person name="Shang Y."/>
            <person name="Li Y."/>
            <person name="Ivanov S."/>
            <person name="Sharma T."/>
            <person name="Velzen R.V."/>
            <person name="Ruijter N.D."/>
            <person name="Aanen D.K."/>
            <person name="Win J."/>
            <person name="Kamoun S."/>
            <person name="Bisseling T."/>
            <person name="Huang S."/>
        </authorList>
    </citation>
    <scope>NUCLEOTIDE SEQUENCE [LARGE SCALE GENOMIC DNA]</scope>
    <source>
        <strain evidence="2">DAOM197198w</strain>
    </source>
</reference>
<comment type="caution">
    <text evidence="1">The sequence shown here is derived from an EMBL/GenBank/DDBJ whole genome shotgun (WGS) entry which is preliminary data.</text>
</comment>
<organism evidence="1 2">
    <name type="scientific">Rhizophagus irregularis (strain DAOM 197198w)</name>
    <name type="common">Glomus intraradices</name>
    <dbReference type="NCBI Taxonomy" id="1432141"/>
    <lineage>
        <taxon>Eukaryota</taxon>
        <taxon>Fungi</taxon>
        <taxon>Fungi incertae sedis</taxon>
        <taxon>Mucoromycota</taxon>
        <taxon>Glomeromycotina</taxon>
        <taxon>Glomeromycetes</taxon>
        <taxon>Glomerales</taxon>
        <taxon>Glomeraceae</taxon>
        <taxon>Rhizophagus</taxon>
    </lineage>
</organism>
<dbReference type="OrthoDB" id="2125396at2759"/>
<evidence type="ECO:0000313" key="1">
    <source>
        <dbReference type="EMBL" id="EXX67744.1"/>
    </source>
</evidence>
<dbReference type="EMBL" id="JEMT01017572">
    <property type="protein sequence ID" value="EXX67744.1"/>
    <property type="molecule type" value="Genomic_DNA"/>
</dbReference>
<name>A0A015KJK4_RHIIW</name>